<proteinExistence type="predicted"/>
<keyword evidence="3" id="KW-0378">Hydrolase</keyword>
<name>A0A437REE0_9BURK</name>
<protein>
    <submittedName>
        <fullName evidence="3">SGNH/GDSL hydrolase family protein</fullName>
    </submittedName>
</protein>
<dbReference type="InterPro" id="IPR036514">
    <property type="entry name" value="SGNH_hydro_sf"/>
</dbReference>
<gene>
    <name evidence="3" type="ORF">EOE66_13050</name>
</gene>
<evidence type="ECO:0000259" key="2">
    <source>
        <dbReference type="Pfam" id="PF13472"/>
    </source>
</evidence>
<evidence type="ECO:0000313" key="4">
    <source>
        <dbReference type="Proteomes" id="UP000285575"/>
    </source>
</evidence>
<dbReference type="OrthoDB" id="8215557at2"/>
<organism evidence="3 4">
    <name type="scientific">Rubrivivax rivuli</name>
    <dbReference type="NCBI Taxonomy" id="1862385"/>
    <lineage>
        <taxon>Bacteria</taxon>
        <taxon>Pseudomonadati</taxon>
        <taxon>Pseudomonadota</taxon>
        <taxon>Betaproteobacteria</taxon>
        <taxon>Burkholderiales</taxon>
        <taxon>Sphaerotilaceae</taxon>
        <taxon>Rubrivivax</taxon>
    </lineage>
</organism>
<dbReference type="Gene3D" id="3.40.50.1110">
    <property type="entry name" value="SGNH hydrolase"/>
    <property type="match status" value="1"/>
</dbReference>
<accession>A0A437REE0</accession>
<feature type="region of interest" description="Disordered" evidence="1">
    <location>
        <begin position="47"/>
        <end position="82"/>
    </location>
</feature>
<dbReference type="InterPro" id="IPR013830">
    <property type="entry name" value="SGNH_hydro"/>
</dbReference>
<feature type="compositionally biased region" description="Pro residues" evidence="1">
    <location>
        <begin position="57"/>
        <end position="82"/>
    </location>
</feature>
<feature type="domain" description="SGNH hydrolase-type esterase" evidence="2">
    <location>
        <begin position="306"/>
        <end position="492"/>
    </location>
</feature>
<comment type="caution">
    <text evidence="3">The sequence shown here is derived from an EMBL/GenBank/DDBJ whole genome shotgun (WGS) entry which is preliminary data.</text>
</comment>
<dbReference type="Proteomes" id="UP000285575">
    <property type="component" value="Unassembled WGS sequence"/>
</dbReference>
<dbReference type="Pfam" id="PF13472">
    <property type="entry name" value="Lipase_GDSL_2"/>
    <property type="match status" value="1"/>
</dbReference>
<dbReference type="EMBL" id="SACR01000004">
    <property type="protein sequence ID" value="RVU45082.1"/>
    <property type="molecule type" value="Genomic_DNA"/>
</dbReference>
<evidence type="ECO:0000256" key="1">
    <source>
        <dbReference type="SAM" id="MobiDB-lite"/>
    </source>
</evidence>
<dbReference type="RefSeq" id="WP_128229146.1">
    <property type="nucleotide sequence ID" value="NZ_SACR01000004.1"/>
</dbReference>
<keyword evidence="4" id="KW-1185">Reference proteome</keyword>
<reference evidence="3 4" key="1">
    <citation type="submission" date="2019-01" db="EMBL/GenBank/DDBJ databases">
        <authorList>
            <person name="Chen W.-M."/>
        </authorList>
    </citation>
    <scope>NUCLEOTIDE SEQUENCE [LARGE SCALE GENOMIC DNA]</scope>
    <source>
        <strain evidence="3 4">KYPY4</strain>
    </source>
</reference>
<evidence type="ECO:0000313" key="3">
    <source>
        <dbReference type="EMBL" id="RVU45082.1"/>
    </source>
</evidence>
<dbReference type="AlphaFoldDB" id="A0A437REE0"/>
<dbReference type="SUPFAM" id="SSF52266">
    <property type="entry name" value="SGNH hydrolase"/>
    <property type="match status" value="1"/>
</dbReference>
<dbReference type="GO" id="GO:0016788">
    <property type="term" value="F:hydrolase activity, acting on ester bonds"/>
    <property type="evidence" value="ECO:0007669"/>
    <property type="project" value="UniProtKB-ARBA"/>
</dbReference>
<sequence length="511" mass="51464">MIQDDSHPAPAPGPALAPHTAARRAALLRLAAWSSLGLAGPLSACGGGGGSGGASPAPAPVAPAPPPPTPPVPPPVQPPPPTVQRLKAALLRPALQAAASGYTVTQGPGNDASSGFGSNARFLPAFSNGNTASLAEVAEVWGHRRDTWTAPAPGVARISGVNVFPVQRRHPAATLASEGVCALHFRLQGRAFEVLMAGIAVNLTVVVDGALLTGGWFDRSWGPAGSGASLSAPNAMLRFDFGSRAAREVSVYARSSQGPCALIVDAQDSLQPWDRSAEAAMGAMADSYGGAPGQVFSTGGPLWEAAARLGIAHIDINAIGGTGYAPNSVPGRGNPGDAFEARLASCVRSAPDLFITAGGINDNNSQALFPYATAQAARDGFEAAVRSYHRALRTALPQAVLVGIGPWAPRESVPPEATALAKAEAVRNALAEVGGPWIFLDNLRGGWTSSAGAGSAGSGPWQTGTGTVAAPTGRGNGDLYVSADGTHPTVAGVVHLGTQIAEGIRAGLASL</sequence>